<gene>
    <name evidence="1" type="ORF">D9613_010154</name>
</gene>
<dbReference type="InterPro" id="IPR011009">
    <property type="entry name" value="Kinase-like_dom_sf"/>
</dbReference>
<evidence type="ECO:0000313" key="2">
    <source>
        <dbReference type="Proteomes" id="UP000521872"/>
    </source>
</evidence>
<organism evidence="1 2">
    <name type="scientific">Agrocybe pediades</name>
    <dbReference type="NCBI Taxonomy" id="84607"/>
    <lineage>
        <taxon>Eukaryota</taxon>
        <taxon>Fungi</taxon>
        <taxon>Dikarya</taxon>
        <taxon>Basidiomycota</taxon>
        <taxon>Agaricomycotina</taxon>
        <taxon>Agaricomycetes</taxon>
        <taxon>Agaricomycetidae</taxon>
        <taxon>Agaricales</taxon>
        <taxon>Agaricineae</taxon>
        <taxon>Strophariaceae</taxon>
        <taxon>Agrocybe</taxon>
    </lineage>
</organism>
<keyword evidence="2" id="KW-1185">Reference proteome</keyword>
<accession>A0A8H4VQK1</accession>
<reference evidence="1 2" key="1">
    <citation type="submission" date="2019-12" db="EMBL/GenBank/DDBJ databases">
        <authorList>
            <person name="Floudas D."/>
            <person name="Bentzer J."/>
            <person name="Ahren D."/>
            <person name="Johansson T."/>
            <person name="Persson P."/>
            <person name="Tunlid A."/>
        </authorList>
    </citation>
    <scope>NUCLEOTIDE SEQUENCE [LARGE SCALE GENOMIC DNA]</scope>
    <source>
        <strain evidence="1 2">CBS 102.39</strain>
    </source>
</reference>
<dbReference type="Gene3D" id="1.10.510.10">
    <property type="entry name" value="Transferase(Phosphotransferase) domain 1"/>
    <property type="match status" value="1"/>
</dbReference>
<sequence>MAPKFSSPLTLTNGLIQKGYRLPERYNPDWIPSWFGKKYTDKNLHDTEPDGVFLRLPKLLNAVRVSDGKKVVLKKVSPKVDVPNLEFLNSPKLVADSRNNTVPLLHVIYLPDHESTALIAMPLLLHFNDFAAPFRFGLSSSHQNYIAHRDACYYNLMMDPSKIVPGGFNYQYPLWQEDLQRKAKYLDRKSASPVEYYFIDFETARILPPETYGHDPQLLRIIGQDKTVPEWSKSVQAYNPFRLDIYQLGSVMRRVVEEYDGLDLFLPFCTSMMKENQYERLTAAEGCSKFHSMVSAMTAQDMDSRVWPKTLSAKRWHLIASKSKGLLKCLWVPVYEFFQDDDDWP</sequence>
<protein>
    <submittedName>
        <fullName evidence="1">Uncharacterized protein</fullName>
    </submittedName>
</protein>
<dbReference type="EMBL" id="JAACJL010000017">
    <property type="protein sequence ID" value="KAF4618432.1"/>
    <property type="molecule type" value="Genomic_DNA"/>
</dbReference>
<dbReference type="SUPFAM" id="SSF56112">
    <property type="entry name" value="Protein kinase-like (PK-like)"/>
    <property type="match status" value="1"/>
</dbReference>
<evidence type="ECO:0000313" key="1">
    <source>
        <dbReference type="EMBL" id="KAF4618432.1"/>
    </source>
</evidence>
<proteinExistence type="predicted"/>
<name>A0A8H4VQK1_9AGAR</name>
<dbReference type="AlphaFoldDB" id="A0A8H4VQK1"/>
<dbReference type="Proteomes" id="UP000521872">
    <property type="component" value="Unassembled WGS sequence"/>
</dbReference>
<comment type="caution">
    <text evidence="1">The sequence shown here is derived from an EMBL/GenBank/DDBJ whole genome shotgun (WGS) entry which is preliminary data.</text>
</comment>